<name>A0A7S9LVQ6_9RHOB</name>
<evidence type="ECO:0000256" key="1">
    <source>
        <dbReference type="SAM" id="Phobius"/>
    </source>
</evidence>
<feature type="transmembrane region" description="Helical" evidence="1">
    <location>
        <begin position="59"/>
        <end position="76"/>
    </location>
</feature>
<feature type="transmembrane region" description="Helical" evidence="1">
    <location>
        <begin position="7"/>
        <end position="29"/>
    </location>
</feature>
<feature type="transmembrane region" description="Helical" evidence="1">
    <location>
        <begin position="35"/>
        <end position="54"/>
    </location>
</feature>
<keyword evidence="3" id="KW-1185">Reference proteome</keyword>
<keyword evidence="1" id="KW-0472">Membrane</keyword>
<organism evidence="2 3">
    <name type="scientific">Pontivivens ytuae</name>
    <dbReference type="NCBI Taxonomy" id="2789856"/>
    <lineage>
        <taxon>Bacteria</taxon>
        <taxon>Pseudomonadati</taxon>
        <taxon>Pseudomonadota</taxon>
        <taxon>Alphaproteobacteria</taxon>
        <taxon>Rhodobacterales</taxon>
        <taxon>Paracoccaceae</taxon>
        <taxon>Pontivivens</taxon>
    </lineage>
</organism>
<evidence type="ECO:0000313" key="3">
    <source>
        <dbReference type="Proteomes" id="UP000594800"/>
    </source>
</evidence>
<accession>A0A7S9LVQ6</accession>
<proteinExistence type="predicted"/>
<dbReference type="Proteomes" id="UP000594800">
    <property type="component" value="Chromosome"/>
</dbReference>
<sequence length="117" mass="13688">MSGLLKIVVFLTLSSALVAFWFFAMFPIVLYDYPYLTWGLLVALILSIAIIVIFQSYRLYVLTAVLCCIYFIYKMHQRSGISFLMEEWLYIVFIVLLPLFYGVFYVGRTLPKPPPRH</sequence>
<keyword evidence="1" id="KW-0812">Transmembrane</keyword>
<dbReference type="EMBL" id="CP064942">
    <property type="protein sequence ID" value="QPH55590.1"/>
    <property type="molecule type" value="Genomic_DNA"/>
</dbReference>
<gene>
    <name evidence="2" type="ORF">I0K15_07615</name>
</gene>
<dbReference type="RefSeq" id="WP_196104852.1">
    <property type="nucleotide sequence ID" value="NZ_CP064942.1"/>
</dbReference>
<evidence type="ECO:0000313" key="2">
    <source>
        <dbReference type="EMBL" id="QPH55590.1"/>
    </source>
</evidence>
<dbReference type="AlphaFoldDB" id="A0A7S9LVQ6"/>
<protein>
    <submittedName>
        <fullName evidence="2">Uncharacterized protein</fullName>
    </submittedName>
</protein>
<dbReference type="KEGG" id="poz:I0K15_07615"/>
<reference evidence="2 3" key="1">
    <citation type="submission" date="2020-11" db="EMBL/GenBank/DDBJ databases">
        <title>Description of Pontivivens ytuae sp. nov. isolated from deep sea sediment of Mariana Trench.</title>
        <authorList>
            <person name="Wang Z."/>
            <person name="Sun Q.-L."/>
            <person name="Xu X.-D."/>
            <person name="Tang Y.-Z."/>
            <person name="Zhang J."/>
        </authorList>
    </citation>
    <scope>NUCLEOTIDE SEQUENCE [LARGE SCALE GENOMIC DNA]</scope>
    <source>
        <strain evidence="2 3">MT2928</strain>
    </source>
</reference>
<keyword evidence="1" id="KW-1133">Transmembrane helix</keyword>
<feature type="transmembrane region" description="Helical" evidence="1">
    <location>
        <begin position="88"/>
        <end position="107"/>
    </location>
</feature>